<comment type="caution">
    <text evidence="2">The sequence shown here is derived from an EMBL/GenBank/DDBJ whole genome shotgun (WGS) entry which is preliminary data.</text>
</comment>
<protein>
    <submittedName>
        <fullName evidence="2">Helix-turn-helix domain-containing protein</fullName>
    </submittedName>
</protein>
<evidence type="ECO:0000259" key="1">
    <source>
        <dbReference type="Pfam" id="PF12728"/>
    </source>
</evidence>
<dbReference type="InterPro" id="IPR041657">
    <property type="entry name" value="HTH_17"/>
</dbReference>
<dbReference type="SUPFAM" id="SSF46955">
    <property type="entry name" value="Putative DNA-binding domain"/>
    <property type="match status" value="1"/>
</dbReference>
<dbReference type="InterPro" id="IPR009061">
    <property type="entry name" value="DNA-bd_dom_put_sf"/>
</dbReference>
<sequence>MTSPILLNAQSVAAMLGISLRQLEKLIVAGNAPTFIRIGRSRKWRADDVEQWVNGQFDRQAHQSSAPQPKG</sequence>
<feature type="domain" description="Helix-turn-helix" evidence="1">
    <location>
        <begin position="6"/>
        <end position="56"/>
    </location>
</feature>
<organism evidence="2 3">
    <name type="scientific">Jeongeupia naejangsanensis</name>
    <dbReference type="NCBI Taxonomy" id="613195"/>
    <lineage>
        <taxon>Bacteria</taxon>
        <taxon>Pseudomonadati</taxon>
        <taxon>Pseudomonadota</taxon>
        <taxon>Betaproteobacteria</taxon>
        <taxon>Neisseriales</taxon>
        <taxon>Chitinibacteraceae</taxon>
        <taxon>Jeongeupia</taxon>
    </lineage>
</organism>
<dbReference type="EMBL" id="JAESND010000005">
    <property type="protein sequence ID" value="MBM3116414.1"/>
    <property type="molecule type" value="Genomic_DNA"/>
</dbReference>
<dbReference type="Proteomes" id="UP000809431">
    <property type="component" value="Unassembled WGS sequence"/>
</dbReference>
<dbReference type="RefSeq" id="WP_203538663.1">
    <property type="nucleotide sequence ID" value="NZ_JAESND010000005.1"/>
</dbReference>
<dbReference type="Pfam" id="PF12728">
    <property type="entry name" value="HTH_17"/>
    <property type="match status" value="1"/>
</dbReference>
<evidence type="ECO:0000313" key="3">
    <source>
        <dbReference type="Proteomes" id="UP000809431"/>
    </source>
</evidence>
<proteinExistence type="predicted"/>
<gene>
    <name evidence="2" type="ORF">JMJ54_11270</name>
</gene>
<evidence type="ECO:0000313" key="2">
    <source>
        <dbReference type="EMBL" id="MBM3116414.1"/>
    </source>
</evidence>
<dbReference type="Gene3D" id="1.10.238.160">
    <property type="match status" value="1"/>
</dbReference>
<accession>A0ABS2BLB8</accession>
<name>A0ABS2BLB8_9NEIS</name>
<keyword evidence="3" id="KW-1185">Reference proteome</keyword>
<reference evidence="2 3" key="1">
    <citation type="submission" date="2021-01" db="EMBL/GenBank/DDBJ databases">
        <title>Draft Genome Sequence and Polyhydroxyalkanoate Biosynthetic Potential of Jeongeupia naejangsanensis Type Strain DSM 24253.</title>
        <authorList>
            <person name="Turrini P."/>
            <person name="Artuso I."/>
            <person name="Lugli G.A."/>
            <person name="Frangipani E."/>
            <person name="Ventura M."/>
            <person name="Visca P."/>
        </authorList>
    </citation>
    <scope>NUCLEOTIDE SEQUENCE [LARGE SCALE GENOMIC DNA]</scope>
    <source>
        <strain evidence="2 3">DSM 24253</strain>
    </source>
</reference>